<gene>
    <name evidence="3" type="ORF">AN216_05105</name>
</gene>
<name>A0A1E7KLS6_9ACTN</name>
<keyword evidence="2" id="KW-0732">Signal</keyword>
<evidence type="ECO:0000256" key="1">
    <source>
        <dbReference type="SAM" id="MobiDB-lite"/>
    </source>
</evidence>
<proteinExistence type="predicted"/>
<feature type="compositionally biased region" description="Acidic residues" evidence="1">
    <location>
        <begin position="191"/>
        <end position="202"/>
    </location>
</feature>
<dbReference type="PROSITE" id="PS51257">
    <property type="entry name" value="PROKAR_LIPOPROTEIN"/>
    <property type="match status" value="1"/>
</dbReference>
<dbReference type="EMBL" id="LJGU01000108">
    <property type="protein sequence ID" value="OEV04982.1"/>
    <property type="molecule type" value="Genomic_DNA"/>
</dbReference>
<organism evidence="3 4">
    <name type="scientific">Streptomyces oceani</name>
    <dbReference type="NCBI Taxonomy" id="1075402"/>
    <lineage>
        <taxon>Bacteria</taxon>
        <taxon>Bacillati</taxon>
        <taxon>Actinomycetota</taxon>
        <taxon>Actinomycetes</taxon>
        <taxon>Kitasatosporales</taxon>
        <taxon>Streptomycetaceae</taxon>
        <taxon>Streptomyces</taxon>
    </lineage>
</organism>
<dbReference type="PATRIC" id="fig|1075402.3.peg.3206"/>
<reference evidence="3 4" key="1">
    <citation type="journal article" date="2016" name="Front. Microbiol.">
        <title>Comparative Genomics Analysis of Streptomyces Species Reveals Their Adaptation to the Marine Environment and Their Diversity at the Genomic Level.</title>
        <authorList>
            <person name="Tian X."/>
            <person name="Zhang Z."/>
            <person name="Yang T."/>
            <person name="Chen M."/>
            <person name="Li J."/>
            <person name="Chen F."/>
            <person name="Yang J."/>
            <person name="Li W."/>
            <person name="Zhang B."/>
            <person name="Zhang Z."/>
            <person name="Wu J."/>
            <person name="Zhang C."/>
            <person name="Long L."/>
            <person name="Xiao J."/>
        </authorList>
    </citation>
    <scope>NUCLEOTIDE SEQUENCE [LARGE SCALE GENOMIC DNA]</scope>
    <source>
        <strain evidence="3 4">SCSIO 02100</strain>
    </source>
</reference>
<accession>A0A1E7KLS6</accession>
<feature type="chain" id="PRO_5038533391" description="DUF461 domain-containing protein" evidence="2">
    <location>
        <begin position="27"/>
        <end position="232"/>
    </location>
</feature>
<comment type="caution">
    <text evidence="3">The sequence shown here is derived from an EMBL/GenBank/DDBJ whole genome shotgun (WGS) entry which is preliminary data.</text>
</comment>
<sequence length="232" mass="23745">MSSSLRRGTLAATAIALAVVSLSACGTGNNAQTLQIKPDSAATAVDDIQIQAVNFIVPKGGEGPATLTARIFNSDSEPQQLKDIRVGNTGLKVELSPAKGEQKLTVPAHGHLAIGGKGNASAVIAEADRKLQPGEAQRVSFDLSSTGKIEMRATVVLATADNYREFGPSAAPTPSEAPTESTPESPGAEGEQTEGEQTEGEQTEGATTPEATETGPANTQQPTGSPTQSPQD</sequence>
<evidence type="ECO:0000313" key="3">
    <source>
        <dbReference type="EMBL" id="OEV04982.1"/>
    </source>
</evidence>
<feature type="compositionally biased region" description="Low complexity" evidence="1">
    <location>
        <begin position="203"/>
        <end position="232"/>
    </location>
</feature>
<keyword evidence="4" id="KW-1185">Reference proteome</keyword>
<feature type="compositionally biased region" description="Low complexity" evidence="1">
    <location>
        <begin position="168"/>
        <end position="190"/>
    </location>
</feature>
<dbReference type="AlphaFoldDB" id="A0A1E7KLS6"/>
<protein>
    <recommendedName>
        <fullName evidence="5">DUF461 domain-containing protein</fullName>
    </recommendedName>
</protein>
<feature type="region of interest" description="Disordered" evidence="1">
    <location>
        <begin position="165"/>
        <end position="232"/>
    </location>
</feature>
<dbReference type="Proteomes" id="UP000176101">
    <property type="component" value="Unassembled WGS sequence"/>
</dbReference>
<dbReference type="OrthoDB" id="3824824at2"/>
<evidence type="ECO:0000256" key="2">
    <source>
        <dbReference type="SAM" id="SignalP"/>
    </source>
</evidence>
<feature type="signal peptide" evidence="2">
    <location>
        <begin position="1"/>
        <end position="26"/>
    </location>
</feature>
<dbReference type="RefSeq" id="WP_070195372.1">
    <property type="nucleotide sequence ID" value="NZ_LJGU01000108.1"/>
</dbReference>
<evidence type="ECO:0000313" key="4">
    <source>
        <dbReference type="Proteomes" id="UP000176101"/>
    </source>
</evidence>
<evidence type="ECO:0008006" key="5">
    <source>
        <dbReference type="Google" id="ProtNLM"/>
    </source>
</evidence>